<proteinExistence type="predicted"/>
<evidence type="ECO:0000313" key="2">
    <source>
        <dbReference type="Proteomes" id="UP000004416"/>
    </source>
</evidence>
<reference evidence="1 2" key="1">
    <citation type="submission" date="2011-08" db="EMBL/GenBank/DDBJ databases">
        <authorList>
            <person name="Weinstock G."/>
            <person name="Sodergren E."/>
            <person name="Clifton S."/>
            <person name="Fulton L."/>
            <person name="Fulton B."/>
            <person name="Courtney L."/>
            <person name="Fronick C."/>
            <person name="Harrison M."/>
            <person name="Strong C."/>
            <person name="Farmer C."/>
            <person name="Delahaunty K."/>
            <person name="Markovic C."/>
            <person name="Hall O."/>
            <person name="Minx P."/>
            <person name="Tomlinson C."/>
            <person name="Mitreva M."/>
            <person name="Hou S."/>
            <person name="Chen J."/>
            <person name="Wollam A."/>
            <person name="Pepin K.H."/>
            <person name="Johnson M."/>
            <person name="Bhonagiri V."/>
            <person name="Zhang X."/>
            <person name="Suruliraj S."/>
            <person name="Warren W."/>
            <person name="Chinwalla A."/>
            <person name="Mardis E.R."/>
            <person name="Wilson R.K."/>
        </authorList>
    </citation>
    <scope>NUCLEOTIDE SEQUENCE [LARGE SCALE GENOMIC DNA]</scope>
    <source>
        <strain evidence="1 2">DP7</strain>
    </source>
</reference>
<gene>
    <name evidence="1" type="ORF">HMPREF0322_05291</name>
</gene>
<protein>
    <submittedName>
        <fullName evidence="1">Uncharacterized protein</fullName>
    </submittedName>
</protein>
<accession>G9XWC4</accession>
<dbReference type="RefSeq" id="WP_005817282.1">
    <property type="nucleotide sequence ID" value="NZ_JH414492.1"/>
</dbReference>
<dbReference type="EMBL" id="AFZX01000139">
    <property type="protein sequence ID" value="EHL04004.1"/>
    <property type="molecule type" value="Genomic_DNA"/>
</dbReference>
<dbReference type="AlphaFoldDB" id="G9XWC4"/>
<dbReference type="HOGENOM" id="CLU_3167230_0_0_9"/>
<dbReference type="Proteomes" id="UP000004416">
    <property type="component" value="Unassembled WGS sequence"/>
</dbReference>
<organism evidence="1 2">
    <name type="scientific">Desulfitobacterium hafniense DP7</name>
    <dbReference type="NCBI Taxonomy" id="537010"/>
    <lineage>
        <taxon>Bacteria</taxon>
        <taxon>Bacillati</taxon>
        <taxon>Bacillota</taxon>
        <taxon>Clostridia</taxon>
        <taxon>Eubacteriales</taxon>
        <taxon>Desulfitobacteriaceae</taxon>
        <taxon>Desulfitobacterium</taxon>
    </lineage>
</organism>
<comment type="caution">
    <text evidence="1">The sequence shown here is derived from an EMBL/GenBank/DDBJ whole genome shotgun (WGS) entry which is preliminary data.</text>
</comment>
<name>G9XWC4_DESHA</name>
<sequence length="48" mass="5564">MVNGMYVNWLVSWVKKETINIQTGLPFVLNDIIIPEYRGEVKDLLNAQ</sequence>
<dbReference type="PATRIC" id="fig|537010.4.peg.4926"/>
<evidence type="ECO:0000313" key="1">
    <source>
        <dbReference type="EMBL" id="EHL04004.1"/>
    </source>
</evidence>